<evidence type="ECO:0000313" key="2">
    <source>
        <dbReference type="EMBL" id="AKJ07565.1"/>
    </source>
</evidence>
<organism evidence="2 3">
    <name type="scientific">Archangium gephyra</name>
    <dbReference type="NCBI Taxonomy" id="48"/>
    <lineage>
        <taxon>Bacteria</taxon>
        <taxon>Pseudomonadati</taxon>
        <taxon>Myxococcota</taxon>
        <taxon>Myxococcia</taxon>
        <taxon>Myxococcales</taxon>
        <taxon>Cystobacterineae</taxon>
        <taxon>Archangiaceae</taxon>
        <taxon>Archangium</taxon>
    </lineage>
</organism>
<name>A0AAC8QI70_9BACT</name>
<dbReference type="Proteomes" id="UP000035579">
    <property type="component" value="Chromosome"/>
</dbReference>
<evidence type="ECO:0000313" key="3">
    <source>
        <dbReference type="Proteomes" id="UP000035579"/>
    </source>
</evidence>
<dbReference type="EMBL" id="CP011509">
    <property type="protein sequence ID" value="AKJ07565.1"/>
    <property type="molecule type" value="Genomic_DNA"/>
</dbReference>
<gene>
    <name evidence="2" type="ORF">AA314_09191</name>
</gene>
<dbReference type="AlphaFoldDB" id="A0AAC8QI70"/>
<proteinExistence type="predicted"/>
<protein>
    <submittedName>
        <fullName evidence="2">Uncharacterized protein</fullName>
    </submittedName>
</protein>
<feature type="compositionally biased region" description="Low complexity" evidence="1">
    <location>
        <begin position="22"/>
        <end position="33"/>
    </location>
</feature>
<feature type="region of interest" description="Disordered" evidence="1">
    <location>
        <begin position="1"/>
        <end position="41"/>
    </location>
</feature>
<dbReference type="KEGG" id="age:AA314_09191"/>
<sequence length="41" mass="4157">MSPLDGSPTKLPGLGFQSRSQTTGTGTTMPGGRTAKHNVPS</sequence>
<reference evidence="2 3" key="1">
    <citation type="submission" date="2015-05" db="EMBL/GenBank/DDBJ databases">
        <title>Genome assembly of Archangium gephyra DSM 2261.</title>
        <authorList>
            <person name="Sharma G."/>
            <person name="Subramanian S."/>
        </authorList>
    </citation>
    <scope>NUCLEOTIDE SEQUENCE [LARGE SCALE GENOMIC DNA]</scope>
    <source>
        <strain evidence="2 3">DSM 2261</strain>
    </source>
</reference>
<accession>A0AAC8QI70</accession>
<evidence type="ECO:0000256" key="1">
    <source>
        <dbReference type="SAM" id="MobiDB-lite"/>
    </source>
</evidence>